<dbReference type="InterPro" id="IPR003593">
    <property type="entry name" value="AAA+_ATPase"/>
</dbReference>
<dbReference type="CDD" id="cd03215">
    <property type="entry name" value="ABC_Carb_Monos_II"/>
    <property type="match status" value="1"/>
</dbReference>
<protein>
    <submittedName>
        <fullName evidence="12">Monosaccharide ABC transporter ATP-binding protein, CUT2 family (TC 3.A.1.2.-)</fullName>
    </submittedName>
</protein>
<keyword evidence="4" id="KW-1003">Cell membrane</keyword>
<keyword evidence="10" id="KW-0472">Membrane</keyword>
<keyword evidence="7" id="KW-0547">Nucleotide-binding</keyword>
<dbReference type="SMART" id="SM00382">
    <property type="entry name" value="AAA"/>
    <property type="match status" value="2"/>
</dbReference>
<keyword evidence="9" id="KW-1278">Translocase</keyword>
<keyword evidence="13" id="KW-1185">Reference proteome</keyword>
<evidence type="ECO:0000256" key="10">
    <source>
        <dbReference type="ARBA" id="ARBA00023136"/>
    </source>
</evidence>
<evidence type="ECO:0000256" key="7">
    <source>
        <dbReference type="ARBA" id="ARBA00022741"/>
    </source>
</evidence>
<dbReference type="InterPro" id="IPR050107">
    <property type="entry name" value="ABC_carbohydrate_import_ATPase"/>
</dbReference>
<sequence>MTQSNAAIKEEASRGAETALEIRDVVKSFGAVQALKRMNLKVRRGRVHTLLGENGAGKSTLMKILAGVYRPTSGEILLAGKAYQPQNPRDARAHGISIVFQELSLCRNLSVAQNIFASHEPSRFGFVRDRELVAKAEALIEDLGLPVDVHAKVGDLSIAQRQLVEIAKGLSLPADVVILDEPTSSLSDSEAEILFSIIGRLKARGKAIIYISHRMEEIMRLSDDITVIRDGEYVTTMEKSETSIDKLIALMVGREMQDIYPPRVAPRPAAGIAPVLATKNLTVPGKFHDVSIYVKPGEVVGLFGLIGSGRSDIMKALFGMERPEGQILLDGKPLTLASPSDAIRNGIAFVTENRKEEGLVLAHSVERNVNMVALKQLAGPFGLMRGSAERAAAKAEVLRLAIKAASIDTTAGSLSGGNQQKIVLAKWLQIRPRVLILDEPTRGVDVGAKFEIYRIIRELAAEGAAILMVSSELPEVLGLSDRVVVMHNRSLAAVLDAEGLTPETVMTYAAGMHA</sequence>
<dbReference type="PROSITE" id="PS50893">
    <property type="entry name" value="ABC_TRANSPORTER_2"/>
    <property type="match status" value="2"/>
</dbReference>
<evidence type="ECO:0000313" key="13">
    <source>
        <dbReference type="Proteomes" id="UP000199435"/>
    </source>
</evidence>
<dbReference type="OrthoDB" id="9805029at2"/>
<comment type="similarity">
    <text evidence="2">Belongs to the ABC transporter superfamily.</text>
</comment>
<keyword evidence="3" id="KW-0813">Transport</keyword>
<accession>A0A1C3VE06</accession>
<evidence type="ECO:0000256" key="3">
    <source>
        <dbReference type="ARBA" id="ARBA00022448"/>
    </source>
</evidence>
<keyword evidence="8 12" id="KW-0067">ATP-binding</keyword>
<proteinExistence type="inferred from homology"/>
<evidence type="ECO:0000256" key="2">
    <source>
        <dbReference type="ARBA" id="ARBA00005417"/>
    </source>
</evidence>
<keyword evidence="6" id="KW-0677">Repeat</keyword>
<evidence type="ECO:0000259" key="11">
    <source>
        <dbReference type="PROSITE" id="PS50893"/>
    </source>
</evidence>
<dbReference type="EMBL" id="FMAH01000012">
    <property type="protein sequence ID" value="SCB26050.1"/>
    <property type="molecule type" value="Genomic_DNA"/>
</dbReference>
<dbReference type="FunFam" id="3.40.50.300:FF:000127">
    <property type="entry name" value="Ribose import ATP-binding protein RbsA"/>
    <property type="match status" value="1"/>
</dbReference>
<comment type="subcellular location">
    <subcellularLocation>
        <location evidence="1">Cell membrane</location>
        <topology evidence="1">Peripheral membrane protein</topology>
    </subcellularLocation>
</comment>
<evidence type="ECO:0000256" key="9">
    <source>
        <dbReference type="ARBA" id="ARBA00022967"/>
    </source>
</evidence>
<keyword evidence="5" id="KW-0762">Sugar transport</keyword>
<dbReference type="InterPro" id="IPR003439">
    <property type="entry name" value="ABC_transporter-like_ATP-bd"/>
</dbReference>
<gene>
    <name evidence="12" type="ORF">GA0061102_10127</name>
</gene>
<feature type="domain" description="ABC transporter" evidence="11">
    <location>
        <begin position="272"/>
        <end position="513"/>
    </location>
</feature>
<evidence type="ECO:0000256" key="5">
    <source>
        <dbReference type="ARBA" id="ARBA00022597"/>
    </source>
</evidence>
<dbReference type="PANTHER" id="PTHR43790:SF9">
    <property type="entry name" value="GALACTOFURANOSE TRANSPORTER ATP-BINDING PROTEIN YTFR"/>
    <property type="match status" value="1"/>
</dbReference>
<feature type="domain" description="ABC transporter" evidence="11">
    <location>
        <begin position="20"/>
        <end position="255"/>
    </location>
</feature>
<dbReference type="PANTHER" id="PTHR43790">
    <property type="entry name" value="CARBOHYDRATE TRANSPORT ATP-BINDING PROTEIN MG119-RELATED"/>
    <property type="match status" value="1"/>
</dbReference>
<evidence type="ECO:0000313" key="12">
    <source>
        <dbReference type="EMBL" id="SCB26050.1"/>
    </source>
</evidence>
<reference evidence="13" key="1">
    <citation type="submission" date="2016-08" db="EMBL/GenBank/DDBJ databases">
        <authorList>
            <person name="Varghese N."/>
            <person name="Submissions Spin"/>
        </authorList>
    </citation>
    <scope>NUCLEOTIDE SEQUENCE [LARGE SCALE GENOMIC DNA]</scope>
    <source>
        <strain evidence="13">HAMBI 2971</strain>
    </source>
</reference>
<dbReference type="SUPFAM" id="SSF52540">
    <property type="entry name" value="P-loop containing nucleoside triphosphate hydrolases"/>
    <property type="match status" value="2"/>
</dbReference>
<evidence type="ECO:0000256" key="1">
    <source>
        <dbReference type="ARBA" id="ARBA00004202"/>
    </source>
</evidence>
<dbReference type="CDD" id="cd03216">
    <property type="entry name" value="ABC_Carb_Monos_I"/>
    <property type="match status" value="1"/>
</dbReference>
<dbReference type="GO" id="GO:0005524">
    <property type="term" value="F:ATP binding"/>
    <property type="evidence" value="ECO:0007669"/>
    <property type="project" value="UniProtKB-KW"/>
</dbReference>
<dbReference type="RefSeq" id="WP_092847483.1">
    <property type="nucleotide sequence ID" value="NZ_FMAH01000012.1"/>
</dbReference>
<dbReference type="STRING" id="411945.GA0061102_10127"/>
<dbReference type="AlphaFoldDB" id="A0A1C3VE06"/>
<evidence type="ECO:0000256" key="4">
    <source>
        <dbReference type="ARBA" id="ARBA00022475"/>
    </source>
</evidence>
<dbReference type="GO" id="GO:0005886">
    <property type="term" value="C:plasma membrane"/>
    <property type="evidence" value="ECO:0007669"/>
    <property type="project" value="UniProtKB-SubCell"/>
</dbReference>
<dbReference type="Pfam" id="PF00005">
    <property type="entry name" value="ABC_tran"/>
    <property type="match status" value="2"/>
</dbReference>
<dbReference type="InterPro" id="IPR017871">
    <property type="entry name" value="ABC_transporter-like_CS"/>
</dbReference>
<organism evidence="12 13">
    <name type="scientific">Rhizobium miluonense</name>
    <dbReference type="NCBI Taxonomy" id="411945"/>
    <lineage>
        <taxon>Bacteria</taxon>
        <taxon>Pseudomonadati</taxon>
        <taxon>Pseudomonadota</taxon>
        <taxon>Alphaproteobacteria</taxon>
        <taxon>Hyphomicrobiales</taxon>
        <taxon>Rhizobiaceae</taxon>
        <taxon>Rhizobium/Agrobacterium group</taxon>
        <taxon>Rhizobium</taxon>
    </lineage>
</organism>
<dbReference type="InterPro" id="IPR027417">
    <property type="entry name" value="P-loop_NTPase"/>
</dbReference>
<dbReference type="PROSITE" id="PS00211">
    <property type="entry name" value="ABC_TRANSPORTER_1"/>
    <property type="match status" value="1"/>
</dbReference>
<dbReference type="Gene3D" id="3.40.50.300">
    <property type="entry name" value="P-loop containing nucleotide triphosphate hydrolases"/>
    <property type="match status" value="2"/>
</dbReference>
<evidence type="ECO:0000256" key="6">
    <source>
        <dbReference type="ARBA" id="ARBA00022737"/>
    </source>
</evidence>
<dbReference type="GO" id="GO:0016887">
    <property type="term" value="F:ATP hydrolysis activity"/>
    <property type="evidence" value="ECO:0007669"/>
    <property type="project" value="InterPro"/>
</dbReference>
<evidence type="ECO:0000256" key="8">
    <source>
        <dbReference type="ARBA" id="ARBA00022840"/>
    </source>
</evidence>
<dbReference type="Proteomes" id="UP000199435">
    <property type="component" value="Unassembled WGS sequence"/>
</dbReference>
<name>A0A1C3VE06_9HYPH</name>